<feature type="domain" description="Mur ligase central" evidence="10">
    <location>
        <begin position="117"/>
        <end position="292"/>
    </location>
</feature>
<keyword evidence="7 8" id="KW-0133">Cell shape</keyword>
<dbReference type="NCBIfam" id="TIGR01087">
    <property type="entry name" value="murD"/>
    <property type="match status" value="1"/>
</dbReference>
<comment type="catalytic activity">
    <reaction evidence="7 8">
        <text>UDP-N-acetyl-alpha-D-muramoyl-L-alanine + D-glutamate + ATP = UDP-N-acetyl-alpha-D-muramoyl-L-alanyl-D-glutamate + ADP + phosphate + H(+)</text>
        <dbReference type="Rhea" id="RHEA:16429"/>
        <dbReference type="ChEBI" id="CHEBI:15378"/>
        <dbReference type="ChEBI" id="CHEBI:29986"/>
        <dbReference type="ChEBI" id="CHEBI:30616"/>
        <dbReference type="ChEBI" id="CHEBI:43474"/>
        <dbReference type="ChEBI" id="CHEBI:83898"/>
        <dbReference type="ChEBI" id="CHEBI:83900"/>
        <dbReference type="ChEBI" id="CHEBI:456216"/>
        <dbReference type="EC" id="6.3.2.9"/>
    </reaction>
</comment>
<evidence type="ECO:0000256" key="7">
    <source>
        <dbReference type="HAMAP-Rule" id="MF_00639"/>
    </source>
</evidence>
<dbReference type="InterPro" id="IPR036615">
    <property type="entry name" value="Mur_ligase_C_dom_sf"/>
</dbReference>
<comment type="pathway">
    <text evidence="2 7 8">Cell wall biogenesis; peptidoglycan biosynthesis.</text>
</comment>
<proteinExistence type="inferred from homology"/>
<dbReference type="GO" id="GO:0008764">
    <property type="term" value="F:UDP-N-acetylmuramoylalanine-D-glutamate ligase activity"/>
    <property type="evidence" value="ECO:0007669"/>
    <property type="project" value="UniProtKB-UniRule"/>
</dbReference>
<evidence type="ECO:0000256" key="4">
    <source>
        <dbReference type="ARBA" id="ARBA00022598"/>
    </source>
</evidence>
<evidence type="ECO:0000256" key="8">
    <source>
        <dbReference type="RuleBase" id="RU003664"/>
    </source>
</evidence>
<feature type="binding site" evidence="7">
    <location>
        <begin position="119"/>
        <end position="125"/>
    </location>
    <ligand>
        <name>ATP</name>
        <dbReference type="ChEBI" id="CHEBI:30616"/>
    </ligand>
</feature>
<dbReference type="GO" id="GO:0071555">
    <property type="term" value="P:cell wall organization"/>
    <property type="evidence" value="ECO:0007669"/>
    <property type="project" value="UniProtKB-KW"/>
</dbReference>
<evidence type="ECO:0000256" key="6">
    <source>
        <dbReference type="ARBA" id="ARBA00022840"/>
    </source>
</evidence>
<feature type="domain" description="Mur ligase C-terminal" evidence="9">
    <location>
        <begin position="316"/>
        <end position="426"/>
    </location>
</feature>
<name>A0A7V3J9U3_UNCC3</name>
<dbReference type="GO" id="GO:0005737">
    <property type="term" value="C:cytoplasm"/>
    <property type="evidence" value="ECO:0007669"/>
    <property type="project" value="UniProtKB-SubCell"/>
</dbReference>
<dbReference type="Gene3D" id="3.40.1190.10">
    <property type="entry name" value="Mur-like, catalytic domain"/>
    <property type="match status" value="1"/>
</dbReference>
<dbReference type="Gene3D" id="3.40.50.720">
    <property type="entry name" value="NAD(P)-binding Rossmann-like Domain"/>
    <property type="match status" value="1"/>
</dbReference>
<keyword evidence="6 7" id="KW-0067">ATP-binding</keyword>
<dbReference type="Pfam" id="PF02875">
    <property type="entry name" value="Mur_ligase_C"/>
    <property type="match status" value="1"/>
</dbReference>
<dbReference type="UniPathway" id="UPA00219"/>
<dbReference type="InterPro" id="IPR036565">
    <property type="entry name" value="Mur-like_cat_sf"/>
</dbReference>
<keyword evidence="7 8" id="KW-0132">Cell division</keyword>
<dbReference type="PANTHER" id="PTHR43692:SF1">
    <property type="entry name" value="UDP-N-ACETYLMURAMOYLALANINE--D-GLUTAMATE LIGASE"/>
    <property type="match status" value="1"/>
</dbReference>
<comment type="caution">
    <text evidence="11">The sequence shown here is derived from an EMBL/GenBank/DDBJ whole genome shotgun (WGS) entry which is preliminary data.</text>
</comment>
<keyword evidence="7 8" id="KW-0573">Peptidoglycan synthesis</keyword>
<dbReference type="InterPro" id="IPR013221">
    <property type="entry name" value="Mur_ligase_cen"/>
</dbReference>
<gene>
    <name evidence="7 11" type="primary">murD</name>
    <name evidence="11" type="ORF">ENV41_02135</name>
</gene>
<dbReference type="GO" id="GO:0009252">
    <property type="term" value="P:peptidoglycan biosynthetic process"/>
    <property type="evidence" value="ECO:0007669"/>
    <property type="project" value="UniProtKB-UniRule"/>
</dbReference>
<dbReference type="SUPFAM" id="SSF53244">
    <property type="entry name" value="MurD-like peptide ligases, peptide-binding domain"/>
    <property type="match status" value="1"/>
</dbReference>
<dbReference type="PANTHER" id="PTHR43692">
    <property type="entry name" value="UDP-N-ACETYLMURAMOYLALANINE--D-GLUTAMATE LIGASE"/>
    <property type="match status" value="1"/>
</dbReference>
<evidence type="ECO:0000256" key="3">
    <source>
        <dbReference type="ARBA" id="ARBA00022490"/>
    </source>
</evidence>
<dbReference type="GO" id="GO:0005524">
    <property type="term" value="F:ATP binding"/>
    <property type="evidence" value="ECO:0007669"/>
    <property type="project" value="UniProtKB-UniRule"/>
</dbReference>
<dbReference type="InterPro" id="IPR005762">
    <property type="entry name" value="MurD"/>
</dbReference>
<evidence type="ECO:0000256" key="2">
    <source>
        <dbReference type="ARBA" id="ARBA00004752"/>
    </source>
</evidence>
<dbReference type="Gene3D" id="3.90.190.20">
    <property type="entry name" value="Mur ligase, C-terminal domain"/>
    <property type="match status" value="1"/>
</dbReference>
<dbReference type="Pfam" id="PF08245">
    <property type="entry name" value="Mur_ligase_M"/>
    <property type="match status" value="1"/>
</dbReference>
<evidence type="ECO:0000256" key="5">
    <source>
        <dbReference type="ARBA" id="ARBA00022741"/>
    </source>
</evidence>
<comment type="subcellular location">
    <subcellularLocation>
        <location evidence="1 7 8">Cytoplasm</location>
    </subcellularLocation>
</comment>
<comment type="function">
    <text evidence="7 8">Cell wall formation. Catalyzes the addition of glutamate to the nucleotide precursor UDP-N-acetylmuramoyl-L-alanine (UMA).</text>
</comment>
<evidence type="ECO:0000259" key="9">
    <source>
        <dbReference type="Pfam" id="PF02875"/>
    </source>
</evidence>
<evidence type="ECO:0000313" key="11">
    <source>
        <dbReference type="EMBL" id="HFZ08914.1"/>
    </source>
</evidence>
<comment type="similarity">
    <text evidence="7">Belongs to the MurCDEF family.</text>
</comment>
<dbReference type="SUPFAM" id="SSF51984">
    <property type="entry name" value="MurCD N-terminal domain"/>
    <property type="match status" value="1"/>
</dbReference>
<keyword evidence="7 8" id="KW-0131">Cell cycle</keyword>
<dbReference type="EC" id="6.3.2.9" evidence="7 8"/>
<dbReference type="GO" id="GO:0008360">
    <property type="term" value="P:regulation of cell shape"/>
    <property type="evidence" value="ECO:0007669"/>
    <property type="project" value="UniProtKB-KW"/>
</dbReference>
<keyword evidence="5 7" id="KW-0547">Nucleotide-binding</keyword>
<keyword evidence="4 7" id="KW-0436">Ligase</keyword>
<dbReference type="Pfam" id="PF21377">
    <property type="entry name" value="MurD_N"/>
    <property type="match status" value="1"/>
</dbReference>
<reference evidence="11" key="1">
    <citation type="journal article" date="2020" name="mSystems">
        <title>Genome- and Community-Level Interaction Insights into Carbon Utilization and Element Cycling Functions of Hydrothermarchaeota in Hydrothermal Sediment.</title>
        <authorList>
            <person name="Zhou Z."/>
            <person name="Liu Y."/>
            <person name="Xu W."/>
            <person name="Pan J."/>
            <person name="Luo Z.H."/>
            <person name="Li M."/>
        </authorList>
    </citation>
    <scope>NUCLEOTIDE SEQUENCE [LARGE SCALE GENOMIC DNA]</scope>
    <source>
        <strain evidence="11">SpSt-757</strain>
    </source>
</reference>
<evidence type="ECO:0000256" key="1">
    <source>
        <dbReference type="ARBA" id="ARBA00004496"/>
    </source>
</evidence>
<keyword evidence="7 8" id="KW-0961">Cell wall biogenesis/degradation</keyword>
<evidence type="ECO:0000259" key="10">
    <source>
        <dbReference type="Pfam" id="PF08245"/>
    </source>
</evidence>
<sequence length="455" mass="51586">MKEKITIEKFEGKKISILGCGKSGLEAALALSKCNAKIFVSDIAEIKEEYKSVLIENHIEFEEKGHTDKVLNSDLIVVSPGVKPDIDILQRARNRKIEVLSELEVGYQLTAGKYIAITGTNGKSTVTELTYTLIKDFDKNSYIAGNIGDPLSMYAFEHGAFVLEVSSFQLKMIREFKPDMAAILNIDQDHLDWHPSFEDYVNSKARIFENQDENDLLILNYDDPVVRPLKNRAKSKVVFVSLEEKIEEGAYFDKNSGWVILTEQGREKPLFHVDDLKIRGIHNVFNAAVSTVFAYYYGIPIEMMREKLREFKGLPHRIEFVLEKNGIKFYDDSKGTNPHAVEWALRGFKEPVILIMGGEDKDLDFKPLINTVKSHCKHIIAIGKAKPKVVSTFSSHLPVTEASDMKDAVEKSFKLAEPGDVVLLSPGCASFDMFKNYKERGDVFQYWVRKLAEEN</sequence>
<dbReference type="AlphaFoldDB" id="A0A7V3J9U3"/>
<keyword evidence="3 7" id="KW-0963">Cytoplasm</keyword>
<dbReference type="GO" id="GO:0051301">
    <property type="term" value="P:cell division"/>
    <property type="evidence" value="ECO:0007669"/>
    <property type="project" value="UniProtKB-KW"/>
</dbReference>
<dbReference type="EMBL" id="DTGG01000071">
    <property type="protein sequence ID" value="HFZ08914.1"/>
    <property type="molecule type" value="Genomic_DNA"/>
</dbReference>
<dbReference type="HAMAP" id="MF_00639">
    <property type="entry name" value="MurD"/>
    <property type="match status" value="1"/>
</dbReference>
<accession>A0A7V3J9U3</accession>
<dbReference type="InterPro" id="IPR004101">
    <property type="entry name" value="Mur_ligase_C"/>
</dbReference>
<dbReference type="SUPFAM" id="SSF53623">
    <property type="entry name" value="MurD-like peptide ligases, catalytic domain"/>
    <property type="match status" value="1"/>
</dbReference>
<organism evidence="11">
    <name type="scientific">candidate division CPR3 bacterium</name>
    <dbReference type="NCBI Taxonomy" id="2268181"/>
    <lineage>
        <taxon>Bacteria</taxon>
        <taxon>Bacteria division CPR3</taxon>
    </lineage>
</organism>
<protein>
    <recommendedName>
        <fullName evidence="7 8">UDP-N-acetylmuramoylalanine--D-glutamate ligase</fullName>
        <ecNumber evidence="7 8">6.3.2.9</ecNumber>
    </recommendedName>
    <alternativeName>
        <fullName evidence="7">D-glutamic acid-adding enzyme</fullName>
    </alternativeName>
    <alternativeName>
        <fullName evidence="7">UDP-N-acetylmuramoyl-L-alanyl-D-glutamate synthetase</fullName>
    </alternativeName>
</protein>